<accession>A0A8H7N3M2</accession>
<evidence type="ECO:0000313" key="3">
    <source>
        <dbReference type="Proteomes" id="UP000616885"/>
    </source>
</evidence>
<evidence type="ECO:0000256" key="1">
    <source>
        <dbReference type="SAM" id="MobiDB-lite"/>
    </source>
</evidence>
<dbReference type="Proteomes" id="UP000616885">
    <property type="component" value="Unassembled WGS sequence"/>
</dbReference>
<feature type="region of interest" description="Disordered" evidence="1">
    <location>
        <begin position="164"/>
        <end position="193"/>
    </location>
</feature>
<gene>
    <name evidence="2" type="ORF">IM811_002903</name>
</gene>
<evidence type="ECO:0000313" key="2">
    <source>
        <dbReference type="EMBL" id="KAF9747569.1"/>
    </source>
</evidence>
<dbReference type="EMBL" id="JADCTT010000010">
    <property type="protein sequence ID" value="KAF9747569.1"/>
    <property type="molecule type" value="Genomic_DNA"/>
</dbReference>
<comment type="caution">
    <text evidence="2">The sequence shown here is derived from an EMBL/GenBank/DDBJ whole genome shotgun (WGS) entry which is preliminary data.</text>
</comment>
<reference evidence="2" key="1">
    <citation type="submission" date="2020-10" db="EMBL/GenBank/DDBJ databases">
        <title>High-Quality Genome Resource of Clonostachys rosea strain S41 by Oxford Nanopore Long-Read Sequencing.</title>
        <authorList>
            <person name="Wang H."/>
        </authorList>
    </citation>
    <scope>NUCLEOTIDE SEQUENCE</scope>
    <source>
        <strain evidence="2">S41</strain>
    </source>
</reference>
<proteinExistence type="predicted"/>
<sequence length="310" mass="35274">MVSSGLDTVFTLTTVVKLTVSIATFDTPSSPMKHCMSLKRTGGIDPNYVGARGKNYNVTFNDHTGKPALMSWRGSDKKHNPPKLPSWIFYMVNPETPRDFDGCAFACGLEDCRTIYYSGSFRYEFFFLPGATAGECVAHYRGELAARGTLWHQVREVTQTWNKKHAASEEAVDDPAEALSPGDDDEPHFGVTSEQGLPGFPWVKRPSDWYFTNYRNWLFMYLDADIQWGPDQDHNVCVVQFDPMPIEGEEGARVRWDPMEHPIHLSHMKVGSRVDDEALYLWMSDRSHSHWAREACDATDYAEDLGWEAW</sequence>
<dbReference type="AlphaFoldDB" id="A0A8H7N3M2"/>
<feature type="compositionally biased region" description="Acidic residues" evidence="1">
    <location>
        <begin position="170"/>
        <end position="186"/>
    </location>
</feature>
<organism evidence="2 3">
    <name type="scientific">Bionectria ochroleuca</name>
    <name type="common">Gliocladium roseum</name>
    <dbReference type="NCBI Taxonomy" id="29856"/>
    <lineage>
        <taxon>Eukaryota</taxon>
        <taxon>Fungi</taxon>
        <taxon>Dikarya</taxon>
        <taxon>Ascomycota</taxon>
        <taxon>Pezizomycotina</taxon>
        <taxon>Sordariomycetes</taxon>
        <taxon>Hypocreomycetidae</taxon>
        <taxon>Hypocreales</taxon>
        <taxon>Bionectriaceae</taxon>
        <taxon>Clonostachys</taxon>
    </lineage>
</organism>
<name>A0A8H7N3M2_BIOOC</name>
<protein>
    <submittedName>
        <fullName evidence="2">Uncharacterized protein</fullName>
    </submittedName>
</protein>